<dbReference type="OMA" id="KCETARR"/>
<proteinExistence type="predicted"/>
<dbReference type="eggNOG" id="ENOG502QW9M">
    <property type="taxonomic scope" value="Eukaryota"/>
</dbReference>
<dbReference type="OrthoDB" id="610608at2759"/>
<organism evidence="1 2">
    <name type="scientific">Pyronema omphalodes (strain CBS 100304)</name>
    <name type="common">Pyronema confluens</name>
    <dbReference type="NCBI Taxonomy" id="1076935"/>
    <lineage>
        <taxon>Eukaryota</taxon>
        <taxon>Fungi</taxon>
        <taxon>Dikarya</taxon>
        <taxon>Ascomycota</taxon>
        <taxon>Pezizomycotina</taxon>
        <taxon>Pezizomycetes</taxon>
        <taxon>Pezizales</taxon>
        <taxon>Pyronemataceae</taxon>
        <taxon>Pyronema</taxon>
    </lineage>
</organism>
<dbReference type="AlphaFoldDB" id="U4L5L9"/>
<protein>
    <submittedName>
        <fullName evidence="1">Uncharacterized protein</fullName>
    </submittedName>
</protein>
<gene>
    <name evidence="1" type="ORF">PCON_11936</name>
</gene>
<reference evidence="1 2" key="1">
    <citation type="journal article" date="2013" name="PLoS Genet.">
        <title>The genome and development-dependent transcriptomes of Pyronema confluens: a window into fungal evolution.</title>
        <authorList>
            <person name="Traeger S."/>
            <person name="Altegoer F."/>
            <person name="Freitag M."/>
            <person name="Gabaldon T."/>
            <person name="Kempken F."/>
            <person name="Kumar A."/>
            <person name="Marcet-Houben M."/>
            <person name="Poggeler S."/>
            <person name="Stajich J.E."/>
            <person name="Nowrousian M."/>
        </authorList>
    </citation>
    <scope>NUCLEOTIDE SEQUENCE [LARGE SCALE GENOMIC DNA]</scope>
    <source>
        <strain evidence="2">CBS 100304</strain>
        <tissue evidence="1">Vegetative mycelium</tissue>
    </source>
</reference>
<dbReference type="Proteomes" id="UP000018144">
    <property type="component" value="Unassembled WGS sequence"/>
</dbReference>
<name>U4L5L9_PYROM</name>
<evidence type="ECO:0000313" key="1">
    <source>
        <dbReference type="EMBL" id="CCX12342.1"/>
    </source>
</evidence>
<dbReference type="EMBL" id="HF935699">
    <property type="protein sequence ID" value="CCX12342.1"/>
    <property type="molecule type" value="Genomic_DNA"/>
</dbReference>
<dbReference type="STRING" id="1076935.U4L5L9"/>
<evidence type="ECO:0000313" key="2">
    <source>
        <dbReference type="Proteomes" id="UP000018144"/>
    </source>
</evidence>
<sequence length="189" mass="21233">MAMATLPHDDVKCPLINALHFRRGIQNMRVGDFEVEIPIPAESVGSTKRDWTLVQRAWWGGIAAVYVDVKNVSARIALEMRVTADSGVIMAPQRGNTLGTASIKVITNMPAVEDKNGIWLEFKQTLAEIWTGYKGPDGEKLNVRPHWAKEWEETKVEGRDWVAHMKDVSYKGEIYVFKQVLGEIGQKQG</sequence>
<keyword evidence="2" id="KW-1185">Reference proteome</keyword>
<accession>U4L5L9</accession>